<dbReference type="AlphaFoldDB" id="A0A2M6YDX3"/>
<organism evidence="1 2">
    <name type="scientific">Candidatus Woesebacteria bacterium CG07_land_8_20_14_0_80_44_9</name>
    <dbReference type="NCBI Taxonomy" id="1975058"/>
    <lineage>
        <taxon>Bacteria</taxon>
        <taxon>Candidatus Woeseibacteriota</taxon>
    </lineage>
</organism>
<dbReference type="Proteomes" id="UP000231669">
    <property type="component" value="Unassembled WGS sequence"/>
</dbReference>
<gene>
    <name evidence="1" type="ORF">COT08_01550</name>
</gene>
<accession>A0A2M6YDX3</accession>
<comment type="caution">
    <text evidence="1">The sequence shown here is derived from an EMBL/GenBank/DDBJ whole genome shotgun (WGS) entry which is preliminary data.</text>
</comment>
<name>A0A2M6YDX3_9BACT</name>
<evidence type="ECO:0000313" key="1">
    <source>
        <dbReference type="EMBL" id="PIU28352.1"/>
    </source>
</evidence>
<evidence type="ECO:0000313" key="2">
    <source>
        <dbReference type="Proteomes" id="UP000231669"/>
    </source>
</evidence>
<protein>
    <submittedName>
        <fullName evidence="1">Uncharacterized protein</fullName>
    </submittedName>
</protein>
<sequence>MPIWPEREKTLVVETPEEASSLTIERKEVVTPVPIQFKGQVKTDKGQPLIQTAGTQTISVTLPKSQLELTQLARGSISDSITWFAAFWLRMIKKAIHFGWQLFHK</sequence>
<reference evidence="2" key="1">
    <citation type="submission" date="2017-09" db="EMBL/GenBank/DDBJ databases">
        <title>Depth-based differentiation of microbial function through sediment-hosted aquifers and enrichment of novel symbionts in the deep terrestrial subsurface.</title>
        <authorList>
            <person name="Probst A.J."/>
            <person name="Ladd B."/>
            <person name="Jarett J.K."/>
            <person name="Geller-Mcgrath D.E."/>
            <person name="Sieber C.M.K."/>
            <person name="Emerson J.B."/>
            <person name="Anantharaman K."/>
            <person name="Thomas B.C."/>
            <person name="Malmstrom R."/>
            <person name="Stieglmeier M."/>
            <person name="Klingl A."/>
            <person name="Woyke T."/>
            <person name="Ryan C.M."/>
            <person name="Banfield J.F."/>
        </authorList>
    </citation>
    <scope>NUCLEOTIDE SEQUENCE [LARGE SCALE GENOMIC DNA]</scope>
</reference>
<dbReference type="EMBL" id="PEXE01000037">
    <property type="protein sequence ID" value="PIU28352.1"/>
    <property type="molecule type" value="Genomic_DNA"/>
</dbReference>
<proteinExistence type="predicted"/>